<evidence type="ECO:0000256" key="3">
    <source>
        <dbReference type="ARBA" id="ARBA00022989"/>
    </source>
</evidence>
<feature type="transmembrane region" description="Helical" evidence="5">
    <location>
        <begin position="69"/>
        <end position="87"/>
    </location>
</feature>
<dbReference type="Proteomes" id="UP000632740">
    <property type="component" value="Unassembled WGS sequence"/>
</dbReference>
<sequence>MAWLGVAYISFTFAATGWAKLLTVRGTARSLQVTWQTVPRRAVMAAVVVVGTAEVGLATGAALWPAQHLVAFGCAGLLLSFAVYNTAVARRGADARTPCLCAGPTAQALESSGFARATANVLVALSAVLWGSVIDAPIPWAQALLLGLVVLPVVVWAWRRVRTTVAAVTVPTDVDRDGAGLLAAYSSDLA</sequence>
<gene>
    <name evidence="7" type="ORF">Cch01nite_00220</name>
</gene>
<dbReference type="GO" id="GO:0030416">
    <property type="term" value="P:methylamine metabolic process"/>
    <property type="evidence" value="ECO:0007669"/>
    <property type="project" value="InterPro"/>
</dbReference>
<evidence type="ECO:0000259" key="6">
    <source>
        <dbReference type="Pfam" id="PF07291"/>
    </source>
</evidence>
<keyword evidence="8" id="KW-1185">Reference proteome</keyword>
<name>A0A919TY38_9CELL</name>
<keyword evidence="3 5" id="KW-1133">Transmembrane helix</keyword>
<organism evidence="7 8">
    <name type="scientific">Cellulomonas chitinilytica</name>
    <dbReference type="NCBI Taxonomy" id="398759"/>
    <lineage>
        <taxon>Bacteria</taxon>
        <taxon>Bacillati</taxon>
        <taxon>Actinomycetota</taxon>
        <taxon>Actinomycetes</taxon>
        <taxon>Micrococcales</taxon>
        <taxon>Cellulomonadaceae</taxon>
        <taxon>Cellulomonas</taxon>
    </lineage>
</organism>
<evidence type="ECO:0000313" key="7">
    <source>
        <dbReference type="EMBL" id="GIG19298.1"/>
    </source>
</evidence>
<comment type="subcellular location">
    <subcellularLocation>
        <location evidence="1">Membrane</location>
        <topology evidence="1">Multi-pass membrane protein</topology>
    </subcellularLocation>
</comment>
<dbReference type="RefSeq" id="WP_203747076.1">
    <property type="nucleotide sequence ID" value="NZ_BONK01000001.1"/>
</dbReference>
<evidence type="ECO:0000256" key="4">
    <source>
        <dbReference type="ARBA" id="ARBA00023136"/>
    </source>
</evidence>
<feature type="transmembrane region" description="Helical" evidence="5">
    <location>
        <begin position="6"/>
        <end position="23"/>
    </location>
</feature>
<accession>A0A919TY38</accession>
<dbReference type="EMBL" id="BONK01000001">
    <property type="protein sequence ID" value="GIG19298.1"/>
    <property type="molecule type" value="Genomic_DNA"/>
</dbReference>
<comment type="caution">
    <text evidence="7">The sequence shown here is derived from an EMBL/GenBank/DDBJ whole genome shotgun (WGS) entry which is preliminary data.</text>
</comment>
<keyword evidence="4 5" id="KW-0472">Membrane</keyword>
<feature type="transmembrane region" description="Helical" evidence="5">
    <location>
        <begin position="117"/>
        <end position="134"/>
    </location>
</feature>
<reference evidence="7" key="1">
    <citation type="submission" date="2021-01" db="EMBL/GenBank/DDBJ databases">
        <title>Whole genome shotgun sequence of Cellulomonas chitinilytica NBRC 110799.</title>
        <authorList>
            <person name="Komaki H."/>
            <person name="Tamura T."/>
        </authorList>
    </citation>
    <scope>NUCLEOTIDE SEQUENCE</scope>
    <source>
        <strain evidence="7">NBRC 110799</strain>
    </source>
</reference>
<evidence type="ECO:0000313" key="8">
    <source>
        <dbReference type="Proteomes" id="UP000632740"/>
    </source>
</evidence>
<evidence type="ECO:0000256" key="5">
    <source>
        <dbReference type="SAM" id="Phobius"/>
    </source>
</evidence>
<evidence type="ECO:0000256" key="2">
    <source>
        <dbReference type="ARBA" id="ARBA00022692"/>
    </source>
</evidence>
<feature type="transmembrane region" description="Helical" evidence="5">
    <location>
        <begin position="140"/>
        <end position="158"/>
    </location>
</feature>
<protein>
    <recommendedName>
        <fullName evidence="6">Methylamine utilisation protein MauE domain-containing protein</fullName>
    </recommendedName>
</protein>
<evidence type="ECO:0000256" key="1">
    <source>
        <dbReference type="ARBA" id="ARBA00004141"/>
    </source>
</evidence>
<feature type="domain" description="Methylamine utilisation protein MauE" evidence="6">
    <location>
        <begin position="4"/>
        <end position="129"/>
    </location>
</feature>
<proteinExistence type="predicted"/>
<dbReference type="AlphaFoldDB" id="A0A919TY38"/>
<dbReference type="GO" id="GO:0016020">
    <property type="term" value="C:membrane"/>
    <property type="evidence" value="ECO:0007669"/>
    <property type="project" value="UniProtKB-SubCell"/>
</dbReference>
<dbReference type="InterPro" id="IPR009908">
    <property type="entry name" value="Methylamine_util_MauE"/>
</dbReference>
<feature type="transmembrane region" description="Helical" evidence="5">
    <location>
        <begin position="43"/>
        <end position="63"/>
    </location>
</feature>
<keyword evidence="2 5" id="KW-0812">Transmembrane</keyword>
<dbReference type="Pfam" id="PF07291">
    <property type="entry name" value="MauE"/>
    <property type="match status" value="1"/>
</dbReference>